<dbReference type="SMART" id="SM00587">
    <property type="entry name" value="CHK"/>
    <property type="match status" value="1"/>
</dbReference>
<dbReference type="InterPro" id="IPR011009">
    <property type="entry name" value="Kinase-like_dom_sf"/>
</dbReference>
<dbReference type="OrthoDB" id="5915577at2759"/>
<dbReference type="InterPro" id="IPR015897">
    <property type="entry name" value="CHK_kinase-like"/>
</dbReference>
<evidence type="ECO:0000313" key="2">
    <source>
        <dbReference type="EMBL" id="CAB3396939.1"/>
    </source>
</evidence>
<dbReference type="EMBL" id="CADEPM010000001">
    <property type="protein sequence ID" value="CAB3396939.1"/>
    <property type="molecule type" value="Genomic_DNA"/>
</dbReference>
<dbReference type="Pfam" id="PF07914">
    <property type="entry name" value="DUF1679"/>
    <property type="match status" value="1"/>
</dbReference>
<evidence type="ECO:0000259" key="1">
    <source>
        <dbReference type="SMART" id="SM00587"/>
    </source>
</evidence>
<organism evidence="2 3">
    <name type="scientific">Caenorhabditis bovis</name>
    <dbReference type="NCBI Taxonomy" id="2654633"/>
    <lineage>
        <taxon>Eukaryota</taxon>
        <taxon>Metazoa</taxon>
        <taxon>Ecdysozoa</taxon>
        <taxon>Nematoda</taxon>
        <taxon>Chromadorea</taxon>
        <taxon>Rhabditida</taxon>
        <taxon>Rhabditina</taxon>
        <taxon>Rhabditomorpha</taxon>
        <taxon>Rhabditoidea</taxon>
        <taxon>Rhabditidae</taxon>
        <taxon>Peloderinae</taxon>
        <taxon>Caenorhabditis</taxon>
    </lineage>
</organism>
<proteinExistence type="predicted"/>
<evidence type="ECO:0000313" key="3">
    <source>
        <dbReference type="Proteomes" id="UP000494206"/>
    </source>
</evidence>
<reference evidence="2 3" key="1">
    <citation type="submission" date="2020-04" db="EMBL/GenBank/DDBJ databases">
        <authorList>
            <person name="Laetsch R D."/>
            <person name="Stevens L."/>
            <person name="Kumar S."/>
            <person name="Blaxter L. M."/>
        </authorList>
    </citation>
    <scope>NUCLEOTIDE SEQUENCE [LARGE SCALE GENOMIC DNA]</scope>
</reference>
<dbReference type="InterPro" id="IPR012877">
    <property type="entry name" value="Dhs-27"/>
</dbReference>
<dbReference type="Gene3D" id="3.90.1200.10">
    <property type="match status" value="1"/>
</dbReference>
<dbReference type="PANTHER" id="PTHR23020:SF43">
    <property type="entry name" value="CHK KINASE-LIKE DOMAIN-CONTAINING PROTEIN"/>
    <property type="match status" value="1"/>
</dbReference>
<dbReference type="AlphaFoldDB" id="A0A8S1EH06"/>
<gene>
    <name evidence="2" type="ORF">CBOVIS_LOCUS425</name>
</gene>
<name>A0A8S1EH06_9PELO</name>
<dbReference type="Proteomes" id="UP000494206">
    <property type="component" value="Unassembled WGS sequence"/>
</dbReference>
<feature type="domain" description="CHK kinase-like" evidence="1">
    <location>
        <begin position="155"/>
        <end position="348"/>
    </location>
</feature>
<dbReference type="InterPro" id="IPR052961">
    <property type="entry name" value="Oxido-Kinase-like_Enzymes"/>
</dbReference>
<sequence>MSLVEAADGILETHVSWEELEAKLQETLGTNAKFGPNKTAESIGDFKGFSSKIALIEPDWTDKRDDEDLPKKFVCKICSLLSLANLQKMLNLKEEDGWTKEKFEAVAPLFRTVHNHEIMIYEIMMNELNNGHSNLKFPKLFGAQKFEGENVLRAYIITEYVENVHQIEMHETISVESMESVLRAVASYSAIGTRLSEEELKFAKELDVIQILFQQFFDKKGLQSIFRNMNTHYPIEYKEDIDELNRLFDEVFTTTEYLAKLSNSAGLLAHKQALLHGDMWGSNLLFARNERNVLTLKSLIDYQVVRMGSPGQDIARLFASCLTKNDRREKRDHLLKVFYEEFVKEIGDRGVPYTFDQLVQSYELFFPTMGFIAIPNSMQFFDFTKLSENEKAMLLDSVLDKMIGLLDDVLETHRRNLSKFPQFFQ</sequence>
<dbReference type="PANTHER" id="PTHR23020">
    <property type="entry name" value="UNCHARACTERIZED NUCLEAR HORMONE RECEPTOR-RELATED"/>
    <property type="match status" value="1"/>
</dbReference>
<keyword evidence="3" id="KW-1185">Reference proteome</keyword>
<protein>
    <recommendedName>
        <fullName evidence="1">CHK kinase-like domain-containing protein</fullName>
    </recommendedName>
</protein>
<dbReference type="SUPFAM" id="SSF56112">
    <property type="entry name" value="Protein kinase-like (PK-like)"/>
    <property type="match status" value="1"/>
</dbReference>
<accession>A0A8S1EH06</accession>
<comment type="caution">
    <text evidence="2">The sequence shown here is derived from an EMBL/GenBank/DDBJ whole genome shotgun (WGS) entry which is preliminary data.</text>
</comment>